<protein>
    <submittedName>
        <fullName evidence="2">HNH endonuclease</fullName>
    </submittedName>
</protein>
<comment type="caution">
    <text evidence="2">The sequence shown here is derived from an EMBL/GenBank/DDBJ whole genome shotgun (WGS) entry which is preliminary data.</text>
</comment>
<dbReference type="EMBL" id="WBKG01000017">
    <property type="protein sequence ID" value="KAB1986861.1"/>
    <property type="molecule type" value="Genomic_DNA"/>
</dbReference>
<accession>A0A7J5DG54</accession>
<dbReference type="AlphaFoldDB" id="A0A7J5DG54"/>
<keyword evidence="3" id="KW-1185">Reference proteome</keyword>
<sequence length="213" mass="25026">MRELRTALGSEIAGESEQLNRRLRKLREFEWIILSYKDDRTLPQDTYRLEAKGRRLWLRKERKGSQDTPRPSQRTRRIVLDRDDSRCKVCGVGGGESYPGESNSKAKLTIGHRVPQERLRSRGAVDDIDNWRTECARCNETVRNELPDPEQYDEVAAEIKQLRKTDLEMLLSWLRTGERSRSKLDRAHDRARKLPHSENEKLIDYIEKLLGRN</sequence>
<name>A0A7J5DG54_9ACTN</name>
<evidence type="ECO:0000313" key="3">
    <source>
        <dbReference type="Proteomes" id="UP000442990"/>
    </source>
</evidence>
<keyword evidence="2" id="KW-0378">Hydrolase</keyword>
<dbReference type="InterPro" id="IPR002711">
    <property type="entry name" value="HNH"/>
</dbReference>
<dbReference type="Pfam" id="PF01844">
    <property type="entry name" value="HNH"/>
    <property type="match status" value="1"/>
</dbReference>
<evidence type="ECO:0000313" key="2">
    <source>
        <dbReference type="EMBL" id="KAB1986861.1"/>
    </source>
</evidence>
<keyword evidence="2" id="KW-0540">Nuclease</keyword>
<dbReference type="Proteomes" id="UP000442990">
    <property type="component" value="Unassembled WGS sequence"/>
</dbReference>
<dbReference type="GO" id="GO:0003676">
    <property type="term" value="F:nucleic acid binding"/>
    <property type="evidence" value="ECO:0007669"/>
    <property type="project" value="InterPro"/>
</dbReference>
<keyword evidence="2" id="KW-0255">Endonuclease</keyword>
<dbReference type="GO" id="GO:0004519">
    <property type="term" value="F:endonuclease activity"/>
    <property type="evidence" value="ECO:0007669"/>
    <property type="project" value="UniProtKB-KW"/>
</dbReference>
<feature type="domain" description="HNH" evidence="1">
    <location>
        <begin position="87"/>
        <end position="144"/>
    </location>
</feature>
<dbReference type="Gene3D" id="1.10.30.50">
    <property type="match status" value="1"/>
</dbReference>
<reference evidence="2 3" key="1">
    <citation type="submission" date="2019-09" db="EMBL/GenBank/DDBJ databases">
        <title>Isolation and identification of active actinomycetes.</title>
        <authorList>
            <person name="Yu Z."/>
            <person name="Han C."/>
            <person name="Yu B."/>
        </authorList>
    </citation>
    <scope>NUCLEOTIDE SEQUENCE [LARGE SCALE GENOMIC DNA]</scope>
    <source>
        <strain evidence="2 3">NEAU-H2</strain>
    </source>
</reference>
<organism evidence="2 3">
    <name type="scientific">Streptomyces triticiradicis</name>
    <dbReference type="NCBI Taxonomy" id="2651189"/>
    <lineage>
        <taxon>Bacteria</taxon>
        <taxon>Bacillati</taxon>
        <taxon>Actinomycetota</taxon>
        <taxon>Actinomycetes</taxon>
        <taxon>Kitasatosporales</taxon>
        <taxon>Streptomycetaceae</taxon>
        <taxon>Streptomyces</taxon>
    </lineage>
</organism>
<dbReference type="GO" id="GO:0008270">
    <property type="term" value="F:zinc ion binding"/>
    <property type="evidence" value="ECO:0007669"/>
    <property type="project" value="InterPro"/>
</dbReference>
<dbReference type="CDD" id="cd00085">
    <property type="entry name" value="HNHc"/>
    <property type="match status" value="1"/>
</dbReference>
<proteinExistence type="predicted"/>
<gene>
    <name evidence="2" type="ORF">F8144_20885</name>
</gene>
<dbReference type="InterPro" id="IPR003615">
    <property type="entry name" value="HNH_nuc"/>
</dbReference>
<evidence type="ECO:0000259" key="1">
    <source>
        <dbReference type="Pfam" id="PF01844"/>
    </source>
</evidence>